<name>A0A2K1XKH8_POPTR</name>
<sequence length="115" mass="11149">MARKLIVLALVFVTIVGLAAAAAPAPSTTDFPPAAAPAPSTTDFTAAEAPLSNDFIGTDDGGAASAPSADGTTVVPGPMGSTAVAEGPSEKDGVATLKFSAVAGVAAVAGYFFFF</sequence>
<gene>
    <name evidence="4" type="ORF">POPTR_015G093700</name>
</gene>
<evidence type="ECO:0000313" key="5">
    <source>
        <dbReference type="Proteomes" id="UP000006729"/>
    </source>
</evidence>
<feature type="region of interest" description="Disordered" evidence="1">
    <location>
        <begin position="24"/>
        <end position="43"/>
    </location>
</feature>
<dbReference type="AlphaFoldDB" id="A0A2K1XKH8"/>
<keyword evidence="2" id="KW-0472">Membrane</keyword>
<reference evidence="4 5" key="1">
    <citation type="journal article" date="2006" name="Science">
        <title>The genome of black cottonwood, Populus trichocarpa (Torr. &amp; Gray).</title>
        <authorList>
            <person name="Tuskan G.A."/>
            <person name="Difazio S."/>
            <person name="Jansson S."/>
            <person name="Bohlmann J."/>
            <person name="Grigoriev I."/>
            <person name="Hellsten U."/>
            <person name="Putnam N."/>
            <person name="Ralph S."/>
            <person name="Rombauts S."/>
            <person name="Salamov A."/>
            <person name="Schein J."/>
            <person name="Sterck L."/>
            <person name="Aerts A."/>
            <person name="Bhalerao R.R."/>
            <person name="Bhalerao R.P."/>
            <person name="Blaudez D."/>
            <person name="Boerjan W."/>
            <person name="Brun A."/>
            <person name="Brunner A."/>
            <person name="Busov V."/>
            <person name="Campbell M."/>
            <person name="Carlson J."/>
            <person name="Chalot M."/>
            <person name="Chapman J."/>
            <person name="Chen G.L."/>
            <person name="Cooper D."/>
            <person name="Coutinho P.M."/>
            <person name="Couturier J."/>
            <person name="Covert S."/>
            <person name="Cronk Q."/>
            <person name="Cunningham R."/>
            <person name="Davis J."/>
            <person name="Degroeve S."/>
            <person name="Dejardin A."/>
            <person name="Depamphilis C."/>
            <person name="Detter J."/>
            <person name="Dirks B."/>
            <person name="Dubchak I."/>
            <person name="Duplessis S."/>
            <person name="Ehlting J."/>
            <person name="Ellis B."/>
            <person name="Gendler K."/>
            <person name="Goodstein D."/>
            <person name="Gribskov M."/>
            <person name="Grimwood J."/>
            <person name="Groover A."/>
            <person name="Gunter L."/>
            <person name="Hamberger B."/>
            <person name="Heinze B."/>
            <person name="Helariutta Y."/>
            <person name="Henrissat B."/>
            <person name="Holligan D."/>
            <person name="Holt R."/>
            <person name="Huang W."/>
            <person name="Islam-Faridi N."/>
            <person name="Jones S."/>
            <person name="Jones-Rhoades M."/>
            <person name="Jorgensen R."/>
            <person name="Joshi C."/>
            <person name="Kangasjarvi J."/>
            <person name="Karlsson J."/>
            <person name="Kelleher C."/>
            <person name="Kirkpatrick R."/>
            <person name="Kirst M."/>
            <person name="Kohler A."/>
            <person name="Kalluri U."/>
            <person name="Larimer F."/>
            <person name="Leebens-Mack J."/>
            <person name="Leple J.C."/>
            <person name="Locascio P."/>
            <person name="Lou Y."/>
            <person name="Lucas S."/>
            <person name="Martin F."/>
            <person name="Montanini B."/>
            <person name="Napoli C."/>
            <person name="Nelson D.R."/>
            <person name="Nelson C."/>
            <person name="Nieminen K."/>
            <person name="Nilsson O."/>
            <person name="Pereda V."/>
            <person name="Peter G."/>
            <person name="Philippe R."/>
            <person name="Pilate G."/>
            <person name="Poliakov A."/>
            <person name="Razumovskaya J."/>
            <person name="Richardson P."/>
            <person name="Rinaldi C."/>
            <person name="Ritland K."/>
            <person name="Rouze P."/>
            <person name="Ryaboy D."/>
            <person name="Schmutz J."/>
            <person name="Schrader J."/>
            <person name="Segerman B."/>
            <person name="Shin H."/>
            <person name="Siddiqui A."/>
            <person name="Sterky F."/>
            <person name="Terry A."/>
            <person name="Tsai C.J."/>
            <person name="Uberbacher E."/>
            <person name="Unneberg P."/>
            <person name="Vahala J."/>
            <person name="Wall K."/>
            <person name="Wessler S."/>
            <person name="Yang G."/>
            <person name="Yin T."/>
            <person name="Douglas C."/>
            <person name="Marra M."/>
            <person name="Sandberg G."/>
            <person name="Van de Peer Y."/>
            <person name="Rokhsar D."/>
        </authorList>
    </citation>
    <scope>NUCLEOTIDE SEQUENCE [LARGE SCALE GENOMIC DNA]</scope>
    <source>
        <strain evidence="5">cv. Nisqually</strain>
    </source>
</reference>
<protein>
    <submittedName>
        <fullName evidence="4">Uncharacterized protein</fullName>
    </submittedName>
</protein>
<feature type="region of interest" description="Disordered" evidence="1">
    <location>
        <begin position="52"/>
        <end position="88"/>
    </location>
</feature>
<keyword evidence="2" id="KW-1133">Transmembrane helix</keyword>
<dbReference type="InParanoid" id="A0A2K1XKH8"/>
<keyword evidence="2" id="KW-0812">Transmembrane</keyword>
<evidence type="ECO:0000256" key="2">
    <source>
        <dbReference type="SAM" id="Phobius"/>
    </source>
</evidence>
<keyword evidence="5" id="KW-1185">Reference proteome</keyword>
<feature type="chain" id="PRO_5014426112" evidence="3">
    <location>
        <begin position="22"/>
        <end position="115"/>
    </location>
</feature>
<dbReference type="SMR" id="A0A2K1XKH8"/>
<dbReference type="EMBL" id="CM009304">
    <property type="protein sequence ID" value="PNT01284.1"/>
    <property type="molecule type" value="Genomic_DNA"/>
</dbReference>
<evidence type="ECO:0000256" key="3">
    <source>
        <dbReference type="SAM" id="SignalP"/>
    </source>
</evidence>
<dbReference type="OMA" id="TIIVEGP"/>
<feature type="signal peptide" evidence="3">
    <location>
        <begin position="1"/>
        <end position="21"/>
    </location>
</feature>
<keyword evidence="3" id="KW-0732">Signal</keyword>
<proteinExistence type="predicted"/>
<evidence type="ECO:0000256" key="1">
    <source>
        <dbReference type="SAM" id="MobiDB-lite"/>
    </source>
</evidence>
<evidence type="ECO:0000313" key="4">
    <source>
        <dbReference type="EMBL" id="PNT01284.1"/>
    </source>
</evidence>
<dbReference type="Proteomes" id="UP000006729">
    <property type="component" value="Chromosome 15"/>
</dbReference>
<feature type="compositionally biased region" description="Low complexity" evidence="1">
    <location>
        <begin position="61"/>
        <end position="73"/>
    </location>
</feature>
<feature type="transmembrane region" description="Helical" evidence="2">
    <location>
        <begin position="95"/>
        <end position="114"/>
    </location>
</feature>
<organism evidence="4 5">
    <name type="scientific">Populus trichocarpa</name>
    <name type="common">Western balsam poplar</name>
    <name type="synonym">Populus balsamifera subsp. trichocarpa</name>
    <dbReference type="NCBI Taxonomy" id="3694"/>
    <lineage>
        <taxon>Eukaryota</taxon>
        <taxon>Viridiplantae</taxon>
        <taxon>Streptophyta</taxon>
        <taxon>Embryophyta</taxon>
        <taxon>Tracheophyta</taxon>
        <taxon>Spermatophyta</taxon>
        <taxon>Magnoliopsida</taxon>
        <taxon>eudicotyledons</taxon>
        <taxon>Gunneridae</taxon>
        <taxon>Pentapetalae</taxon>
        <taxon>rosids</taxon>
        <taxon>fabids</taxon>
        <taxon>Malpighiales</taxon>
        <taxon>Salicaceae</taxon>
        <taxon>Saliceae</taxon>
        <taxon>Populus</taxon>
    </lineage>
</organism>
<accession>A0A2K1XKH8</accession>
<dbReference type="Gramene" id="Potri.015G093700.1.v4.1">
    <property type="protein sequence ID" value="Potri.015G093700.1.v4.1"/>
    <property type="gene ID" value="Potri.015G093700.v4.1"/>
</dbReference>